<reference evidence="4" key="1">
    <citation type="submission" date="2016-10" db="EMBL/GenBank/DDBJ databases">
        <authorList>
            <person name="Varghese N."/>
            <person name="Submissions S."/>
        </authorList>
    </citation>
    <scope>NUCLEOTIDE SEQUENCE [LARGE SCALE GENOMIC DNA]</scope>
    <source>
        <strain evidence="4">CGMCC 1.6963</strain>
    </source>
</reference>
<feature type="compositionally biased region" description="Basic and acidic residues" evidence="1">
    <location>
        <begin position="1"/>
        <end position="13"/>
    </location>
</feature>
<evidence type="ECO:0000256" key="1">
    <source>
        <dbReference type="SAM" id="MobiDB-lite"/>
    </source>
</evidence>
<evidence type="ECO:0000256" key="2">
    <source>
        <dbReference type="SAM" id="Phobius"/>
    </source>
</evidence>
<dbReference type="AlphaFoldDB" id="A0A1H9UID1"/>
<keyword evidence="2" id="KW-0472">Membrane</keyword>
<sequence length="204" mass="21010">MTTHLPDDPRADSTDSTGSTGSTDVTGATGSTGGPAEPVSAPPTVPVEGSVDVPVPGSLAPAAGRMVAVGWVFAVLAALMVPWTAYLALALPGSHQAAHYDLAWGGFDVGLLAVLAATAIAAVRRSRWLPVSSAALATMLLVDAWFDVVTAPTRDEQLAALAMALLVELPLAAVCGWLAVRGQSLLEHRIALRARRRPGLRHPS</sequence>
<feature type="compositionally biased region" description="Low complexity" evidence="1">
    <location>
        <begin position="14"/>
        <end position="29"/>
    </location>
</feature>
<dbReference type="Proteomes" id="UP000199019">
    <property type="component" value="Unassembled WGS sequence"/>
</dbReference>
<dbReference type="OrthoDB" id="4948328at2"/>
<accession>A0A1H9UID1</accession>
<proteinExistence type="predicted"/>
<name>A0A1H9UID1_9MICO</name>
<evidence type="ECO:0000313" key="4">
    <source>
        <dbReference type="Proteomes" id="UP000199019"/>
    </source>
</evidence>
<feature type="transmembrane region" description="Helical" evidence="2">
    <location>
        <begin position="102"/>
        <end position="121"/>
    </location>
</feature>
<organism evidence="3 4">
    <name type="scientific">Pedococcus cremeus</name>
    <dbReference type="NCBI Taxonomy" id="587636"/>
    <lineage>
        <taxon>Bacteria</taxon>
        <taxon>Bacillati</taxon>
        <taxon>Actinomycetota</taxon>
        <taxon>Actinomycetes</taxon>
        <taxon>Micrococcales</taxon>
        <taxon>Intrasporangiaceae</taxon>
        <taxon>Pedococcus</taxon>
    </lineage>
</organism>
<keyword evidence="2" id="KW-1133">Transmembrane helix</keyword>
<keyword evidence="4" id="KW-1185">Reference proteome</keyword>
<feature type="transmembrane region" description="Helical" evidence="2">
    <location>
        <begin position="68"/>
        <end position="90"/>
    </location>
</feature>
<evidence type="ECO:0000313" key="3">
    <source>
        <dbReference type="EMBL" id="SES08954.1"/>
    </source>
</evidence>
<dbReference type="EMBL" id="FOHB01000003">
    <property type="protein sequence ID" value="SES08954.1"/>
    <property type="molecule type" value="Genomic_DNA"/>
</dbReference>
<feature type="region of interest" description="Disordered" evidence="1">
    <location>
        <begin position="1"/>
        <end position="48"/>
    </location>
</feature>
<feature type="transmembrane region" description="Helical" evidence="2">
    <location>
        <begin position="158"/>
        <end position="180"/>
    </location>
</feature>
<dbReference type="STRING" id="587636.SAMN05216199_1929"/>
<keyword evidence="2" id="KW-0812">Transmembrane</keyword>
<gene>
    <name evidence="3" type="ORF">SAMN05216199_1929</name>
</gene>
<protein>
    <submittedName>
        <fullName evidence="3">Uncharacterized protein</fullName>
    </submittedName>
</protein>
<dbReference type="RefSeq" id="WP_091757608.1">
    <property type="nucleotide sequence ID" value="NZ_FOHB01000003.1"/>
</dbReference>
<feature type="transmembrane region" description="Helical" evidence="2">
    <location>
        <begin position="128"/>
        <end position="146"/>
    </location>
</feature>